<dbReference type="SMART" id="SM00100">
    <property type="entry name" value="cNMP"/>
    <property type="match status" value="1"/>
</dbReference>
<dbReference type="InterPro" id="IPR051413">
    <property type="entry name" value="K/Na_HCN_channel"/>
</dbReference>
<dbReference type="AlphaFoldDB" id="A0A8U1ES00"/>
<dbReference type="InterPro" id="IPR018490">
    <property type="entry name" value="cNMP-bd_dom_sf"/>
</dbReference>
<dbReference type="GO" id="GO:0003254">
    <property type="term" value="P:regulation of membrane depolarization"/>
    <property type="evidence" value="ECO:0007669"/>
    <property type="project" value="TreeGrafter"/>
</dbReference>
<dbReference type="PROSITE" id="PS50042">
    <property type="entry name" value="CNMP_BINDING_3"/>
    <property type="match status" value="1"/>
</dbReference>
<sequence length="191" mass="22300">MISMDLSRVVVMSYHMQYFTGESSERLPVLQKASQGTEASHHYYMEGNGLTRRTRYLVSKSLKEEILTVMCAALMNNTLMLKNRDVNFLNAVLTQLQFEVFQEADIIIRQNTSRDRMFFIEHRQFLVKTDFFQKELIEGDYFGDLPPDQRKRLATVRAMTICQLLSLHADSFQQVLQAFPNVRKDLEMTAQ</sequence>
<dbReference type="PANTHER" id="PTHR45689:SF8">
    <property type="entry name" value="POTASSIUM_SODIUM HYPERPOLARIZATION-ACTIVATED CYCLIC NUCLEOTIDE-GATED CHANNEL 2-LIKE"/>
    <property type="match status" value="1"/>
</dbReference>
<protein>
    <submittedName>
        <fullName evidence="3">Potassium/sodium hyperpolarization-activated cyclic nucleotide-gated channel 2-like</fullName>
    </submittedName>
</protein>
<dbReference type="GeneID" id="120057956"/>
<dbReference type="GO" id="GO:0098855">
    <property type="term" value="C:HCN channel complex"/>
    <property type="evidence" value="ECO:0007669"/>
    <property type="project" value="TreeGrafter"/>
</dbReference>
<feature type="domain" description="Cyclic nucleotide-binding" evidence="1">
    <location>
        <begin position="80"/>
        <end position="184"/>
    </location>
</feature>
<dbReference type="PANTHER" id="PTHR45689">
    <property type="entry name" value="I[[H]] CHANNEL, ISOFORM E"/>
    <property type="match status" value="1"/>
</dbReference>
<dbReference type="InterPro" id="IPR014710">
    <property type="entry name" value="RmlC-like_jellyroll"/>
</dbReference>
<evidence type="ECO:0000313" key="3">
    <source>
        <dbReference type="RefSeq" id="XP_038862365.1"/>
    </source>
</evidence>
<evidence type="ECO:0000313" key="2">
    <source>
        <dbReference type="Proteomes" id="UP000808372"/>
    </source>
</evidence>
<dbReference type="CDD" id="cd00038">
    <property type="entry name" value="CAP_ED"/>
    <property type="match status" value="1"/>
</dbReference>
<dbReference type="InterPro" id="IPR000595">
    <property type="entry name" value="cNMP-bd_dom"/>
</dbReference>
<keyword evidence="2" id="KW-1185">Reference proteome</keyword>
<dbReference type="KEGG" id="snh:120057956"/>
<dbReference type="RefSeq" id="XP_038862365.1">
    <property type="nucleotide sequence ID" value="XM_039006437.1"/>
</dbReference>
<gene>
    <name evidence="3" type="primary">LOC120057956</name>
</gene>
<organism evidence="2 3">
    <name type="scientific">Salvelinus namaycush</name>
    <name type="common">Lake trout</name>
    <name type="synonym">Salmo namaycush</name>
    <dbReference type="NCBI Taxonomy" id="8040"/>
    <lineage>
        <taxon>Eukaryota</taxon>
        <taxon>Metazoa</taxon>
        <taxon>Chordata</taxon>
        <taxon>Craniata</taxon>
        <taxon>Vertebrata</taxon>
        <taxon>Euteleostomi</taxon>
        <taxon>Actinopterygii</taxon>
        <taxon>Neopterygii</taxon>
        <taxon>Teleostei</taxon>
        <taxon>Protacanthopterygii</taxon>
        <taxon>Salmoniformes</taxon>
        <taxon>Salmonidae</taxon>
        <taxon>Salmoninae</taxon>
        <taxon>Salvelinus</taxon>
    </lineage>
</organism>
<dbReference type="Gene3D" id="2.60.120.10">
    <property type="entry name" value="Jelly Rolls"/>
    <property type="match status" value="1"/>
</dbReference>
<evidence type="ECO:0000259" key="1">
    <source>
        <dbReference type="PROSITE" id="PS50042"/>
    </source>
</evidence>
<dbReference type="SUPFAM" id="SSF51206">
    <property type="entry name" value="cAMP-binding domain-like"/>
    <property type="match status" value="1"/>
</dbReference>
<dbReference type="GO" id="GO:0030424">
    <property type="term" value="C:axon"/>
    <property type="evidence" value="ECO:0007669"/>
    <property type="project" value="TreeGrafter"/>
</dbReference>
<dbReference type="Pfam" id="PF00027">
    <property type="entry name" value="cNMP_binding"/>
    <property type="match status" value="1"/>
</dbReference>
<dbReference type="Proteomes" id="UP000808372">
    <property type="component" value="Chromosome 13"/>
</dbReference>
<proteinExistence type="predicted"/>
<name>A0A8U1ES00_SALNM</name>
<dbReference type="GO" id="GO:0030425">
    <property type="term" value="C:dendrite"/>
    <property type="evidence" value="ECO:0007669"/>
    <property type="project" value="TreeGrafter"/>
</dbReference>
<accession>A0A8U1ES00</accession>
<dbReference type="GO" id="GO:0005249">
    <property type="term" value="F:voltage-gated potassium channel activity"/>
    <property type="evidence" value="ECO:0007669"/>
    <property type="project" value="TreeGrafter"/>
</dbReference>
<reference evidence="3" key="1">
    <citation type="submission" date="2025-08" db="UniProtKB">
        <authorList>
            <consortium name="RefSeq"/>
        </authorList>
    </citation>
    <scope>IDENTIFICATION</scope>
    <source>
        <tissue evidence="3">White muscle</tissue>
    </source>
</reference>
<dbReference type="GO" id="GO:0035725">
    <property type="term" value="P:sodium ion transmembrane transport"/>
    <property type="evidence" value="ECO:0007669"/>
    <property type="project" value="TreeGrafter"/>
</dbReference>